<proteinExistence type="predicted"/>
<evidence type="ECO:0000313" key="1">
    <source>
        <dbReference type="EMBL" id="EKE78004.1"/>
    </source>
</evidence>
<protein>
    <submittedName>
        <fullName evidence="1">Uncharacterized protein</fullName>
    </submittedName>
</protein>
<gene>
    <name evidence="1" type="ORF">B3C1_01050</name>
</gene>
<sequence length="116" mass="13426">MVDYIRSDVQTLAMRIWARTNPPPLQSVELPAVVDFFAMDDEIDVLEARHGVIEAFFFLRQHLRHRYPGCYVHARPRSKPSVWVSFAIQHREGQSRSELDPELSARLSLESDGLLH</sequence>
<dbReference type="EMBL" id="AMRI01000001">
    <property type="protein sequence ID" value="EKE78004.1"/>
    <property type="molecule type" value="Genomic_DNA"/>
</dbReference>
<keyword evidence="2" id="KW-1185">Reference proteome</keyword>
<name>K2K4W7_9GAMM</name>
<organism evidence="1 2">
    <name type="scientific">Gallaecimonas xiamenensis 3-C-1</name>
    <dbReference type="NCBI Taxonomy" id="745411"/>
    <lineage>
        <taxon>Bacteria</taxon>
        <taxon>Pseudomonadati</taxon>
        <taxon>Pseudomonadota</taxon>
        <taxon>Gammaproteobacteria</taxon>
        <taxon>Enterobacterales</taxon>
        <taxon>Gallaecimonadaceae</taxon>
        <taxon>Gallaecimonas</taxon>
    </lineage>
</organism>
<dbReference type="Proteomes" id="UP000006755">
    <property type="component" value="Unassembled WGS sequence"/>
</dbReference>
<reference evidence="1 2" key="1">
    <citation type="journal article" date="2012" name="J. Bacteriol.">
        <title>Genome Sequence of Gallaecimonas xiamenensis Type Strain 3-C-1.</title>
        <authorList>
            <person name="Lai Q."/>
            <person name="Wang L."/>
            <person name="Wang W."/>
            <person name="Shao Z."/>
        </authorList>
    </citation>
    <scope>NUCLEOTIDE SEQUENCE [LARGE SCALE GENOMIC DNA]</scope>
    <source>
        <strain evidence="1 2">3-C-1</strain>
    </source>
</reference>
<comment type="caution">
    <text evidence="1">The sequence shown here is derived from an EMBL/GenBank/DDBJ whole genome shotgun (WGS) entry which is preliminary data.</text>
</comment>
<dbReference type="AlphaFoldDB" id="K2K4W7"/>
<dbReference type="RefSeq" id="WP_008482322.1">
    <property type="nucleotide sequence ID" value="NZ_AMRI01000001.1"/>
</dbReference>
<accession>K2K4W7</accession>
<evidence type="ECO:0000313" key="2">
    <source>
        <dbReference type="Proteomes" id="UP000006755"/>
    </source>
</evidence>